<dbReference type="PROSITE" id="PS50977">
    <property type="entry name" value="HTH_TETR_2"/>
    <property type="match status" value="1"/>
</dbReference>
<keyword evidence="5" id="KW-1185">Reference proteome</keyword>
<comment type="caution">
    <text evidence="4">The sequence shown here is derived from an EMBL/GenBank/DDBJ whole genome shotgun (WGS) entry which is preliminary data.</text>
</comment>
<feature type="domain" description="HTH tetR-type" evidence="3">
    <location>
        <begin position="5"/>
        <end position="65"/>
    </location>
</feature>
<dbReference type="Gene3D" id="1.10.357.10">
    <property type="entry name" value="Tetracycline Repressor, domain 2"/>
    <property type="match status" value="1"/>
</dbReference>
<protein>
    <submittedName>
        <fullName evidence="4">TetR/AcrR family transcriptional regulator</fullName>
    </submittedName>
</protein>
<name>A0A7X4GKC2_9SPHN</name>
<dbReference type="SUPFAM" id="SSF46689">
    <property type="entry name" value="Homeodomain-like"/>
    <property type="match status" value="1"/>
</dbReference>
<dbReference type="InterPro" id="IPR001647">
    <property type="entry name" value="HTH_TetR"/>
</dbReference>
<evidence type="ECO:0000259" key="3">
    <source>
        <dbReference type="PROSITE" id="PS50977"/>
    </source>
</evidence>
<keyword evidence="1 2" id="KW-0238">DNA-binding</keyword>
<dbReference type="InterPro" id="IPR041583">
    <property type="entry name" value="TetR_C_31"/>
</dbReference>
<sequence>MPMRTERQQMIADAAVQTLAEKGARGLTHRAVDQAAGLPASSTSYYCKTREALLELAMDSVLGADFQDAQDYLFDDGSVNFEALLSHFSRPSNRQRGLARFELFLEAARNPHFRKLLADYRSMLVTLIAERMTQNGVGDAERATQRGMVDFETRLFHILIFPDEEAASGS</sequence>
<reference evidence="4 5" key="1">
    <citation type="submission" date="2019-12" db="EMBL/GenBank/DDBJ databases">
        <authorList>
            <person name="Feng G."/>
            <person name="Zhu H."/>
        </authorList>
    </citation>
    <scope>NUCLEOTIDE SEQUENCE [LARGE SCALE GENOMIC DNA]</scope>
    <source>
        <strain evidence="4 5">FGD1</strain>
    </source>
</reference>
<dbReference type="EMBL" id="WVTD01000032">
    <property type="protein sequence ID" value="MYM00189.1"/>
    <property type="molecule type" value="Genomic_DNA"/>
</dbReference>
<dbReference type="InterPro" id="IPR009057">
    <property type="entry name" value="Homeodomain-like_sf"/>
</dbReference>
<organism evidence="4 5">
    <name type="scientific">Novosphingobium silvae</name>
    <dbReference type="NCBI Taxonomy" id="2692619"/>
    <lineage>
        <taxon>Bacteria</taxon>
        <taxon>Pseudomonadati</taxon>
        <taxon>Pseudomonadota</taxon>
        <taxon>Alphaproteobacteria</taxon>
        <taxon>Sphingomonadales</taxon>
        <taxon>Sphingomonadaceae</taxon>
        <taxon>Novosphingobium</taxon>
    </lineage>
</organism>
<dbReference type="GO" id="GO:0003677">
    <property type="term" value="F:DNA binding"/>
    <property type="evidence" value="ECO:0007669"/>
    <property type="project" value="UniProtKB-UniRule"/>
</dbReference>
<dbReference type="AlphaFoldDB" id="A0A7X4GKC2"/>
<evidence type="ECO:0000256" key="1">
    <source>
        <dbReference type="ARBA" id="ARBA00023125"/>
    </source>
</evidence>
<feature type="DNA-binding region" description="H-T-H motif" evidence="2">
    <location>
        <begin position="28"/>
        <end position="47"/>
    </location>
</feature>
<evidence type="ECO:0000313" key="4">
    <source>
        <dbReference type="EMBL" id="MYM00189.1"/>
    </source>
</evidence>
<dbReference type="Proteomes" id="UP000465810">
    <property type="component" value="Unassembled WGS sequence"/>
</dbReference>
<dbReference type="Pfam" id="PF17940">
    <property type="entry name" value="TetR_C_31"/>
    <property type="match status" value="1"/>
</dbReference>
<dbReference type="RefSeq" id="WP_160987458.1">
    <property type="nucleotide sequence ID" value="NZ_WVTD01000032.1"/>
</dbReference>
<evidence type="ECO:0000313" key="5">
    <source>
        <dbReference type="Proteomes" id="UP000465810"/>
    </source>
</evidence>
<evidence type="ECO:0000256" key="2">
    <source>
        <dbReference type="PROSITE-ProRule" id="PRU00335"/>
    </source>
</evidence>
<gene>
    <name evidence="4" type="ORF">GR702_20765</name>
</gene>
<proteinExistence type="predicted"/>
<accession>A0A7X4GKC2</accession>